<dbReference type="EMBL" id="AM942444">
    <property type="protein sequence ID" value="CAQ05264.1"/>
    <property type="molecule type" value="Genomic_DNA"/>
</dbReference>
<protein>
    <submittedName>
        <fullName evidence="1">Uncharacterized protein</fullName>
    </submittedName>
</protein>
<reference evidence="1 2" key="1">
    <citation type="journal article" date="2008" name="J. Biotechnol.">
        <title>The lifestyle of Corynebacterium urealyticum derived from its complete genome sequence established by pyrosequencing.</title>
        <authorList>
            <person name="Tauch A."/>
            <person name="Trost E."/>
            <person name="Tilker A."/>
            <person name="Ludewig U."/>
            <person name="Schneiker S."/>
            <person name="Goesmann A."/>
            <person name="Arnold W."/>
            <person name="Bekel T."/>
            <person name="Brinkrolf K."/>
            <person name="Brune I."/>
            <person name="Goetker S."/>
            <person name="Kalinowski J."/>
            <person name="Kamp P.-B."/>
            <person name="Lobo F.P."/>
            <person name="Viehoever P."/>
            <person name="Weisshaar B."/>
            <person name="Soriano F."/>
            <person name="Droege M."/>
            <person name="Puehler A."/>
        </authorList>
    </citation>
    <scope>NUCLEOTIDE SEQUENCE [LARGE SCALE GENOMIC DNA]</scope>
    <source>
        <strain evidence="2">ATCC 43042 / DSM 7109</strain>
    </source>
</reference>
<sequence length="87" mass="9509">MCGGPRSLIVACWPWCASSLKGLFFLPSLRIQGRWWEGVIGGLARYGHGTGMALAMSGRGVPQATWRSFIREEGKMGGENREKCVPP</sequence>
<dbReference type="HOGENOM" id="CLU_2478079_0_0_11"/>
<evidence type="ECO:0000313" key="2">
    <source>
        <dbReference type="Proteomes" id="UP000001727"/>
    </source>
</evidence>
<gene>
    <name evidence="1" type="ordered locus">cu1303</name>
</gene>
<proteinExistence type="predicted"/>
<organism evidence="1 2">
    <name type="scientific">Corynebacterium urealyticum (strain ATCC 43042 / DSM 7109)</name>
    <dbReference type="NCBI Taxonomy" id="504474"/>
    <lineage>
        <taxon>Bacteria</taxon>
        <taxon>Bacillati</taxon>
        <taxon>Actinomycetota</taxon>
        <taxon>Actinomycetes</taxon>
        <taxon>Mycobacteriales</taxon>
        <taxon>Corynebacteriaceae</taxon>
        <taxon>Corynebacterium</taxon>
    </lineage>
</organism>
<accession>B1VGF7</accession>
<dbReference type="KEGG" id="cur:cu1303"/>
<keyword evidence="2" id="KW-1185">Reference proteome</keyword>
<dbReference type="AlphaFoldDB" id="B1VGF7"/>
<evidence type="ECO:0000313" key="1">
    <source>
        <dbReference type="EMBL" id="CAQ05264.1"/>
    </source>
</evidence>
<name>B1VGF7_CORU7</name>
<dbReference type="STRING" id="504474.cu1303"/>
<dbReference type="Proteomes" id="UP000001727">
    <property type="component" value="Chromosome"/>
</dbReference>